<name>A0A0M0I5G9_9VIBR</name>
<dbReference type="CDD" id="cd00077">
    <property type="entry name" value="HDc"/>
    <property type="match status" value="1"/>
</dbReference>
<dbReference type="Pfam" id="PF13487">
    <property type="entry name" value="HD_5"/>
    <property type="match status" value="1"/>
</dbReference>
<feature type="transmembrane region" description="Helical" evidence="1">
    <location>
        <begin position="12"/>
        <end position="32"/>
    </location>
</feature>
<gene>
    <name evidence="3" type="ORF">AKJ31_04215</name>
</gene>
<protein>
    <submittedName>
        <fullName evidence="3">Phosphohydrolase</fullName>
    </submittedName>
</protein>
<dbReference type="AlphaFoldDB" id="A0A0M0I5G9"/>
<keyword evidence="1" id="KW-0812">Transmembrane</keyword>
<dbReference type="SUPFAM" id="SSF109604">
    <property type="entry name" value="HD-domain/PDEase-like"/>
    <property type="match status" value="2"/>
</dbReference>
<keyword evidence="3" id="KW-0378">Hydrolase</keyword>
<dbReference type="RefSeq" id="WP_053407826.1">
    <property type="nucleotide sequence ID" value="NZ_LHPI01000001.1"/>
</dbReference>
<feature type="transmembrane region" description="Helical" evidence="1">
    <location>
        <begin position="337"/>
        <end position="359"/>
    </location>
</feature>
<dbReference type="STRING" id="171383.AKJ31_04215"/>
<dbReference type="OrthoDB" id="9764808at2"/>
<dbReference type="EMBL" id="LHPI01000001">
    <property type="protein sequence ID" value="KOO09566.1"/>
    <property type="molecule type" value="Genomic_DNA"/>
</dbReference>
<dbReference type="SUPFAM" id="SSF55781">
    <property type="entry name" value="GAF domain-like"/>
    <property type="match status" value="1"/>
</dbReference>
<organism evidence="3 4">
    <name type="scientific">Vibrio hepatarius</name>
    <dbReference type="NCBI Taxonomy" id="171383"/>
    <lineage>
        <taxon>Bacteria</taxon>
        <taxon>Pseudomonadati</taxon>
        <taxon>Pseudomonadota</taxon>
        <taxon>Gammaproteobacteria</taxon>
        <taxon>Vibrionales</taxon>
        <taxon>Vibrionaceae</taxon>
        <taxon>Vibrio</taxon>
        <taxon>Vibrio oreintalis group</taxon>
    </lineage>
</organism>
<proteinExistence type="predicted"/>
<comment type="caution">
    <text evidence="3">The sequence shown here is derived from an EMBL/GenBank/DDBJ whole genome shotgun (WGS) entry which is preliminary data.</text>
</comment>
<reference evidence="4" key="1">
    <citation type="submission" date="2015-08" db="EMBL/GenBank/DDBJ databases">
        <title>Vibrio galatheae sp. nov., a novel member of the Vibrionaceae family isolated from the Solomon Islands.</title>
        <authorList>
            <person name="Giubergia S."/>
            <person name="Machado H."/>
            <person name="Mateiu R.V."/>
            <person name="Gram L."/>
        </authorList>
    </citation>
    <scope>NUCLEOTIDE SEQUENCE [LARGE SCALE GENOMIC DNA]</scope>
    <source>
        <strain evidence="4">DSM 19134</strain>
    </source>
</reference>
<accession>A0A0M0I5G9</accession>
<evidence type="ECO:0000313" key="4">
    <source>
        <dbReference type="Proteomes" id="UP000037530"/>
    </source>
</evidence>
<dbReference type="Proteomes" id="UP000037530">
    <property type="component" value="Unassembled WGS sequence"/>
</dbReference>
<dbReference type="Gene3D" id="3.30.450.40">
    <property type="match status" value="1"/>
</dbReference>
<dbReference type="InterPro" id="IPR037522">
    <property type="entry name" value="HD_GYP_dom"/>
</dbReference>
<evidence type="ECO:0000256" key="1">
    <source>
        <dbReference type="SAM" id="Phobius"/>
    </source>
</evidence>
<dbReference type="InterPro" id="IPR003607">
    <property type="entry name" value="HD/PDEase_dom"/>
</dbReference>
<keyword evidence="4" id="KW-1185">Reference proteome</keyword>
<dbReference type="PATRIC" id="fig|171383.3.peg.871"/>
<dbReference type="Gene3D" id="1.10.3210.10">
    <property type="entry name" value="Hypothetical protein af1432"/>
    <property type="match status" value="2"/>
</dbReference>
<dbReference type="InterPro" id="IPR003018">
    <property type="entry name" value="GAF"/>
</dbReference>
<keyword evidence="1" id="KW-1133">Transmembrane helix</keyword>
<evidence type="ECO:0000259" key="2">
    <source>
        <dbReference type="PROSITE" id="PS51832"/>
    </source>
</evidence>
<keyword evidence="1" id="KW-0472">Membrane</keyword>
<dbReference type="InterPro" id="IPR029016">
    <property type="entry name" value="GAF-like_dom_sf"/>
</dbReference>
<dbReference type="PROSITE" id="PS51832">
    <property type="entry name" value="HD_GYP"/>
    <property type="match status" value="1"/>
</dbReference>
<dbReference type="PANTHER" id="PTHR43155:SF2">
    <property type="entry name" value="CYCLIC DI-GMP PHOSPHODIESTERASE PA4108"/>
    <property type="match status" value="1"/>
</dbReference>
<dbReference type="Pfam" id="PF13185">
    <property type="entry name" value="GAF_2"/>
    <property type="match status" value="1"/>
</dbReference>
<dbReference type="SMART" id="SM00471">
    <property type="entry name" value="HDc"/>
    <property type="match status" value="1"/>
</dbReference>
<sequence length="952" mass="107984">MERRYKALPIHIHLSTVIILVVVIVSGVQIYLSNNGLNTLIKDANDKLFSRVASETRYKLDSYYHSAFLALGTFAKSQVAHSNVAQERELALAGIVHLLDEHPHVSSFSFYYPNGDFYSVMQVKSDKVRQFFGIDERTRYIETHEINEITTITGLDSSLNKVDEFELDKKLLVQHHDDFADAKLDANIISVPFVLPALKELGLTAYRKNSFGTIISINVSLKDLEKTLASTLTAPSSIRALYTDSGSIYAASDRDLLDTETNGRAMKVADLSQSVLSYAIGQHQRINTIETFNFNGEQWFGKVVPLAPHNNEPINLLMATKAADLFDSGVVIKQQTLYGSLLVLLITLPFIYGVSRYVAQPIRRATQKAQDIERFRFSFEPQKPSYIKEIQELTEAQASTQLTIKQFISLTNNIARKENVDDILSLVCQDIAKAVNAQGAFLYLLDEETNCAIPKCLWWEEENDDSSNEIFQQPIPLTSQSPFVQRVFVQKEAHIFKLSDIAFFASTQVANQDAQFICYPLIDRTGDVIGSFAVMYHQGDVQKLHDKYAHYLKTLLGFTSVTIETLNMYDAQKALLESFIQVFAGSLDKKSPYTGHHCQRVPVITEWLTQAADESKLAPFNDFSLNTKEWEELRIASWLHDCGKITTPEHIVDKATKLECIYNRIHEIRMRFEVLKRDKRLESYAEAFGELPNEAEQKLSHVLTQIDEDFQFIAELNVGGEFVSDDDLERLNTIAKSNWTRTLSKRSGTAWVEQQRFSGEEITPQEESLLADLPEHIVPWETNPPIDERFSMKPPQYQANLGELYNLSIRRGTLTDEDRFIINDHIIQTIRILESLPFPQHLKDVARIAGGHHEKIDGTGYPMGLKGEDMPLTAKIIAVADVFEALTSTDRPYKKAKTLKEAIKIMSFMAKEGHLDQDVFELFLTSGVYQRFAESYMLPEQLDEVDVSSYVA</sequence>
<dbReference type="PANTHER" id="PTHR43155">
    <property type="entry name" value="CYCLIC DI-GMP PHOSPHODIESTERASE PA4108-RELATED"/>
    <property type="match status" value="1"/>
</dbReference>
<dbReference type="GO" id="GO:0008081">
    <property type="term" value="F:phosphoric diester hydrolase activity"/>
    <property type="evidence" value="ECO:0007669"/>
    <property type="project" value="UniProtKB-ARBA"/>
</dbReference>
<evidence type="ECO:0000313" key="3">
    <source>
        <dbReference type="EMBL" id="KOO09566.1"/>
    </source>
</evidence>
<feature type="domain" description="HD-GYP" evidence="2">
    <location>
        <begin position="728"/>
        <end position="939"/>
    </location>
</feature>